<reference evidence="1" key="1">
    <citation type="submission" date="2014-02" db="EMBL/GenBank/DDBJ databases">
        <authorList>
            <person name="Genoscope - CEA"/>
        </authorList>
    </citation>
    <scope>NUCLEOTIDE SEQUENCE</scope>
    <source>
        <strain evidence="1">LS3</strain>
    </source>
</reference>
<sequence>MLLYASGNAASMKYHPTPRDAPNSKPHKTGPPANYINGPNLPLSFSNHQFSRFCNSIAMKLYYGRYLLRFMPGTPVSDRQYVIGILKQAGGEIEGIITEYDFQVIANKAIAAQLSALKCVRRMAQC</sequence>
<proteinExistence type="predicted"/>
<name>A0A060T157_BLAAD</name>
<dbReference type="EMBL" id="HG937693">
    <property type="protein sequence ID" value="CDP34840.1"/>
    <property type="molecule type" value="Genomic_DNA"/>
</dbReference>
<reference evidence="1" key="2">
    <citation type="submission" date="2014-06" db="EMBL/GenBank/DDBJ databases">
        <title>The complete genome of Blastobotrys (Arxula) adeninivorans LS3 - a yeast of biotechnological interest.</title>
        <authorList>
            <person name="Kunze G."/>
            <person name="Gaillardin C."/>
            <person name="Czernicka M."/>
            <person name="Durrens P."/>
            <person name="Martin T."/>
            <person name="Boer E."/>
            <person name="Gabaldon T."/>
            <person name="Cruz J."/>
            <person name="Talla E."/>
            <person name="Marck C."/>
            <person name="Goffeau A."/>
            <person name="Barbe V."/>
            <person name="Baret P."/>
            <person name="Baronian K."/>
            <person name="Beier S."/>
            <person name="Bleykasten C."/>
            <person name="Bode R."/>
            <person name="Casaregola S."/>
            <person name="Despons L."/>
            <person name="Fairhead C."/>
            <person name="Giersberg M."/>
            <person name="Gierski P."/>
            <person name="Hahnel U."/>
            <person name="Hartmann A."/>
            <person name="Jankowska D."/>
            <person name="Jubin C."/>
            <person name="Jung P."/>
            <person name="Lafontaine I."/>
            <person name="Leh-Louis V."/>
            <person name="Lemaire M."/>
            <person name="Marcet-Houben M."/>
            <person name="Mascher M."/>
            <person name="Morel G."/>
            <person name="Richard G.-F."/>
            <person name="Riechen J."/>
            <person name="Sacerdot C."/>
            <person name="Sarkar A."/>
            <person name="Savel G."/>
            <person name="Schacherer J."/>
            <person name="Sherman D."/>
            <person name="Straub M.-L."/>
            <person name="Stein N."/>
            <person name="Thierry A."/>
            <person name="Trautwein-Schult A."/>
            <person name="Westhof E."/>
            <person name="Worch S."/>
            <person name="Dujon B."/>
            <person name="Souciet J.-L."/>
            <person name="Wincker P."/>
            <person name="Scholz U."/>
            <person name="Neuveglise N."/>
        </authorList>
    </citation>
    <scope>NUCLEOTIDE SEQUENCE</scope>
    <source>
        <strain evidence="1">LS3</strain>
    </source>
</reference>
<protein>
    <submittedName>
        <fullName evidence="1">ARAD1C21670p</fullName>
    </submittedName>
</protein>
<dbReference type="AlphaFoldDB" id="A0A060T157"/>
<accession>A0A060T157</accession>
<organism evidence="1">
    <name type="scientific">Blastobotrys adeninivorans</name>
    <name type="common">Yeast</name>
    <name type="synonym">Arxula adeninivorans</name>
    <dbReference type="NCBI Taxonomy" id="409370"/>
    <lineage>
        <taxon>Eukaryota</taxon>
        <taxon>Fungi</taxon>
        <taxon>Dikarya</taxon>
        <taxon>Ascomycota</taxon>
        <taxon>Saccharomycotina</taxon>
        <taxon>Dipodascomycetes</taxon>
        <taxon>Dipodascales</taxon>
        <taxon>Trichomonascaceae</taxon>
        <taxon>Blastobotrys</taxon>
    </lineage>
</organism>
<gene>
    <name evidence="1" type="ORF">GNLVRS02_ARAD1C21670g</name>
</gene>
<evidence type="ECO:0000313" key="1">
    <source>
        <dbReference type="EMBL" id="CDP34840.1"/>
    </source>
</evidence>